<proteinExistence type="predicted"/>
<comment type="caution">
    <text evidence="1">The sequence shown here is derived from an EMBL/GenBank/DDBJ whole genome shotgun (WGS) entry which is preliminary data.</text>
</comment>
<dbReference type="EMBL" id="AYSL01000233">
    <property type="protein sequence ID" value="KTF07965.1"/>
    <property type="molecule type" value="Genomic_DNA"/>
</dbReference>
<reference evidence="1" key="1">
    <citation type="submission" date="2013-11" db="EMBL/GenBank/DDBJ databases">
        <title>Microbial diversity, functional groups and degradation webs in Northern and Southern Mediterranean and Red Sea marine crude oil polluted sites.</title>
        <authorList>
            <person name="Daffonchio D."/>
            <person name="Mapelli F."/>
            <person name="Ferrer M."/>
            <person name="Richter M."/>
            <person name="Cherif A."/>
            <person name="Malkawi H.I."/>
            <person name="Yakimov M.M."/>
            <person name="Abdel-Fattah Y.R."/>
            <person name="Blaghen M."/>
            <person name="Golyshin P.N."/>
            <person name="Kalogerakis N."/>
            <person name="Boon N."/>
            <person name="Magagnini M."/>
            <person name="Fava F."/>
        </authorList>
    </citation>
    <scope>NUCLEOTIDE SEQUENCE</scope>
</reference>
<dbReference type="AlphaFoldDB" id="A0A1B6NWY4"/>
<accession>A0A1B6NWY4</accession>
<evidence type="ECO:0000313" key="1">
    <source>
        <dbReference type="EMBL" id="KTF07965.1"/>
    </source>
</evidence>
<protein>
    <submittedName>
        <fullName evidence="1">Uncharacterized protein</fullName>
    </submittedName>
</protein>
<sequence>MQQTRLTQFPNLPASFLRSCRSIQRIYISAHQRLGRLLNRQYPSLTIEC</sequence>
<gene>
    <name evidence="1" type="ORF">MGSAQ_000540</name>
</gene>
<organism evidence="1">
    <name type="scientific">marine sediment metagenome</name>
    <dbReference type="NCBI Taxonomy" id="412755"/>
    <lineage>
        <taxon>unclassified sequences</taxon>
        <taxon>metagenomes</taxon>
        <taxon>ecological metagenomes</taxon>
    </lineage>
</organism>
<name>A0A1B6NWY4_9ZZZZ</name>